<name>A0A7U3YJ44_DESPD</name>
<keyword evidence="1" id="KW-1133">Transmembrane helix</keyword>
<keyword evidence="1" id="KW-0472">Membrane</keyword>
<dbReference type="KEGG" id="dpr:Despr_0164"/>
<evidence type="ECO:0000313" key="3">
    <source>
        <dbReference type="Proteomes" id="UP000006365"/>
    </source>
</evidence>
<organism evidence="2 3">
    <name type="scientific">Desulfobulbus propionicus (strain ATCC 33891 / DSM 2032 / VKM B-1956 / 1pr3)</name>
    <dbReference type="NCBI Taxonomy" id="577650"/>
    <lineage>
        <taxon>Bacteria</taxon>
        <taxon>Pseudomonadati</taxon>
        <taxon>Thermodesulfobacteriota</taxon>
        <taxon>Desulfobulbia</taxon>
        <taxon>Desulfobulbales</taxon>
        <taxon>Desulfobulbaceae</taxon>
        <taxon>Desulfobulbus</taxon>
    </lineage>
</organism>
<sequence length="189" mass="21816">MKITTYLQQSSNLFAANQLLRFLVIVLCACLVATSYLTYRAVRLQRVILIPPHMTGTVEFVQGRPSDDYLREIGQRVVSLATTYSPHTARRQFNELLVYYAPETYPEASARWYSLAGRIEESQVSSVFYPEKFSVTEDLIEVFGDLKQFTGTTRLENTTRTYRITYQVRDGRFSLLSFKEKDNPAEEQP</sequence>
<keyword evidence="1" id="KW-0812">Transmembrane</keyword>
<feature type="transmembrane region" description="Helical" evidence="1">
    <location>
        <begin position="20"/>
        <end position="39"/>
    </location>
</feature>
<protein>
    <submittedName>
        <fullName evidence="2">Sex pilus assembly/synthesis protein</fullName>
    </submittedName>
</protein>
<proteinExistence type="predicted"/>
<accession>A0A7U3YJ44</accession>
<keyword evidence="3" id="KW-1185">Reference proteome</keyword>
<dbReference type="Proteomes" id="UP000006365">
    <property type="component" value="Chromosome"/>
</dbReference>
<reference evidence="2 3" key="1">
    <citation type="journal article" date="2011" name="Stand. Genomic Sci.">
        <title>Complete genome sequence of Desulfobulbus propionicus type strain (1pr3).</title>
        <authorList>
            <person name="Pagani I."/>
            <person name="Lapidus A."/>
            <person name="Nolan M."/>
            <person name="Lucas S."/>
            <person name="Hammon N."/>
            <person name="Deshpande S."/>
            <person name="Cheng J.F."/>
            <person name="Chertkov O."/>
            <person name="Davenport K."/>
            <person name="Tapia R."/>
            <person name="Han C."/>
            <person name="Goodwin L."/>
            <person name="Pitluck S."/>
            <person name="Liolios K."/>
            <person name="Mavromatis K."/>
            <person name="Ivanova N."/>
            <person name="Mikhailova N."/>
            <person name="Pati A."/>
            <person name="Chen A."/>
            <person name="Palaniappan K."/>
            <person name="Land M."/>
            <person name="Hauser L."/>
            <person name="Chang Y.J."/>
            <person name="Jeffries C.D."/>
            <person name="Detter J.C."/>
            <person name="Brambilla E."/>
            <person name="Kannan K.P."/>
            <person name="Djao O.D."/>
            <person name="Rohde M."/>
            <person name="Pukall R."/>
            <person name="Spring S."/>
            <person name="Goker M."/>
            <person name="Sikorski J."/>
            <person name="Woyke T."/>
            <person name="Bristow J."/>
            <person name="Eisen J.A."/>
            <person name="Markowitz V."/>
            <person name="Hugenholtz P."/>
            <person name="Kyrpides N.C."/>
            <person name="Klenk H.P."/>
        </authorList>
    </citation>
    <scope>NUCLEOTIDE SEQUENCE [LARGE SCALE GENOMIC DNA]</scope>
    <source>
        <strain evidence="3">ATCC 33891 / DSM 2032 / 1pr3</strain>
    </source>
</reference>
<evidence type="ECO:0000313" key="2">
    <source>
        <dbReference type="EMBL" id="ADW16353.1"/>
    </source>
</evidence>
<dbReference type="Pfam" id="PF05309">
    <property type="entry name" value="TraE"/>
    <property type="match status" value="1"/>
</dbReference>
<dbReference type="InterPro" id="IPR007973">
    <property type="entry name" value="Pilus_assembly_TraE"/>
</dbReference>
<dbReference type="AlphaFoldDB" id="A0A7U3YJ44"/>
<dbReference type="RefSeq" id="WP_015722901.1">
    <property type="nucleotide sequence ID" value="NC_014972.1"/>
</dbReference>
<evidence type="ECO:0000256" key="1">
    <source>
        <dbReference type="SAM" id="Phobius"/>
    </source>
</evidence>
<gene>
    <name evidence="2" type="ordered locus">Despr_0164</name>
</gene>
<dbReference type="EMBL" id="CP002364">
    <property type="protein sequence ID" value="ADW16353.1"/>
    <property type="molecule type" value="Genomic_DNA"/>
</dbReference>